<feature type="compositionally biased region" description="Polar residues" evidence="1">
    <location>
        <begin position="22"/>
        <end position="41"/>
    </location>
</feature>
<dbReference type="EMBL" id="UZAI01001577">
    <property type="protein sequence ID" value="VDO63350.1"/>
    <property type="molecule type" value="Genomic_DNA"/>
</dbReference>
<name>A0A3P7WQR0_9TREM</name>
<gene>
    <name evidence="2" type="ORF">SMRZ_LOCUS4822</name>
</gene>
<accession>A0A3P7WQR0</accession>
<evidence type="ECO:0000313" key="3">
    <source>
        <dbReference type="Proteomes" id="UP000277204"/>
    </source>
</evidence>
<proteinExistence type="predicted"/>
<feature type="compositionally biased region" description="Basic residues" evidence="1">
    <location>
        <begin position="42"/>
        <end position="51"/>
    </location>
</feature>
<organism evidence="2 3">
    <name type="scientific">Schistosoma margrebowiei</name>
    <dbReference type="NCBI Taxonomy" id="48269"/>
    <lineage>
        <taxon>Eukaryota</taxon>
        <taxon>Metazoa</taxon>
        <taxon>Spiralia</taxon>
        <taxon>Lophotrochozoa</taxon>
        <taxon>Platyhelminthes</taxon>
        <taxon>Trematoda</taxon>
        <taxon>Digenea</taxon>
        <taxon>Strigeidida</taxon>
        <taxon>Schistosomatoidea</taxon>
        <taxon>Schistosomatidae</taxon>
        <taxon>Schistosoma</taxon>
    </lineage>
</organism>
<evidence type="ECO:0000313" key="2">
    <source>
        <dbReference type="EMBL" id="VDO63350.1"/>
    </source>
</evidence>
<sequence length="107" mass="12202">MTLNGQLNQTSINNTMANQISNIHSTGSHNDNISNDNFQFRNTKHSLKRGNIRQSPSPYKNTDLLFNNFNSTMTIAKNNDQDTLSNWDENLEFHITTDLELLTSTEV</sequence>
<reference evidence="2 3" key="1">
    <citation type="submission" date="2018-11" db="EMBL/GenBank/DDBJ databases">
        <authorList>
            <consortium name="Pathogen Informatics"/>
        </authorList>
    </citation>
    <scope>NUCLEOTIDE SEQUENCE [LARGE SCALE GENOMIC DNA]</scope>
    <source>
        <strain evidence="2 3">Zambia</strain>
    </source>
</reference>
<feature type="region of interest" description="Disordered" evidence="1">
    <location>
        <begin position="22"/>
        <end position="60"/>
    </location>
</feature>
<keyword evidence="3" id="KW-1185">Reference proteome</keyword>
<protein>
    <submittedName>
        <fullName evidence="2">Uncharacterized protein</fullName>
    </submittedName>
</protein>
<dbReference type="Proteomes" id="UP000277204">
    <property type="component" value="Unassembled WGS sequence"/>
</dbReference>
<dbReference type="AlphaFoldDB" id="A0A3P7WQR0"/>
<evidence type="ECO:0000256" key="1">
    <source>
        <dbReference type="SAM" id="MobiDB-lite"/>
    </source>
</evidence>